<evidence type="ECO:0000313" key="2">
    <source>
        <dbReference type="EMBL" id="VAW53581.1"/>
    </source>
</evidence>
<feature type="transmembrane region" description="Helical" evidence="1">
    <location>
        <begin position="21"/>
        <end position="41"/>
    </location>
</feature>
<keyword evidence="1" id="KW-0472">Membrane</keyword>
<keyword evidence="1" id="KW-0812">Transmembrane</keyword>
<reference evidence="2" key="1">
    <citation type="submission" date="2018-06" db="EMBL/GenBank/DDBJ databases">
        <authorList>
            <person name="Zhirakovskaya E."/>
        </authorList>
    </citation>
    <scope>NUCLEOTIDE SEQUENCE</scope>
</reference>
<gene>
    <name evidence="2" type="ORF">MNBD_GAMMA07-644</name>
</gene>
<dbReference type="EMBL" id="UOFF01000031">
    <property type="protein sequence ID" value="VAW53581.1"/>
    <property type="molecule type" value="Genomic_DNA"/>
</dbReference>
<proteinExistence type="predicted"/>
<organism evidence="2">
    <name type="scientific">hydrothermal vent metagenome</name>
    <dbReference type="NCBI Taxonomy" id="652676"/>
    <lineage>
        <taxon>unclassified sequences</taxon>
        <taxon>metagenomes</taxon>
        <taxon>ecological metagenomes</taxon>
    </lineage>
</organism>
<protein>
    <submittedName>
        <fullName evidence="2">Uncharacterized protein</fullName>
    </submittedName>
</protein>
<evidence type="ECO:0000256" key="1">
    <source>
        <dbReference type="SAM" id="Phobius"/>
    </source>
</evidence>
<name>A0A3B0WE71_9ZZZZ</name>
<dbReference type="AlphaFoldDB" id="A0A3B0WE71"/>
<sequence length="64" mass="7274">MESKLNIMPQKHKKRPIDWGQVIGATIFITLFIGLIIFGLLNGNDAQFQNSFFEDIGNVMDGQY</sequence>
<keyword evidence="1" id="KW-1133">Transmembrane helix</keyword>
<accession>A0A3B0WE71</accession>